<evidence type="ECO:0000313" key="3">
    <source>
        <dbReference type="Proteomes" id="UP000664277"/>
    </source>
</evidence>
<name>A0A8J7PNT5_9BACT</name>
<feature type="region of interest" description="Disordered" evidence="1">
    <location>
        <begin position="216"/>
        <end position="275"/>
    </location>
</feature>
<evidence type="ECO:0000256" key="1">
    <source>
        <dbReference type="SAM" id="MobiDB-lite"/>
    </source>
</evidence>
<sequence length="275" mass="28320">MPADRTAVAQKPADAAQEQPPKGSSGTFADIAGGIWSRTKEIGGQVVDKTKEVGGKIAEEARPAAEKAGAAVKEGVVTGAKKIQETDKKYGVSKDVGAVAGETADKYKKDPTKLLRDGARLAAGDVTVLAEPGIDLAKKQVRRNGSAEANRNFDKVEGTARIAAPVIGAAGDPVGAVTGAVKRQAIEGAIKDPKGTGEAAGNLGNKAMELFQSGKAKLFGKNEKEGAERSGEQAKQESASLEGAEGVAEVRSGRKGAKAEKPPEGVSEVRQKPKW</sequence>
<feature type="region of interest" description="Disordered" evidence="1">
    <location>
        <begin position="1"/>
        <end position="30"/>
    </location>
</feature>
<dbReference type="AlphaFoldDB" id="A0A8J7PNT5"/>
<accession>A0A8J7PNT5</accession>
<organism evidence="2 3">
    <name type="scientific">Candidatus Obscuribacter phosphatis</name>
    <dbReference type="NCBI Taxonomy" id="1906157"/>
    <lineage>
        <taxon>Bacteria</taxon>
        <taxon>Bacillati</taxon>
        <taxon>Candidatus Melainabacteria</taxon>
        <taxon>Candidatus Obscuribacterales</taxon>
        <taxon>Candidatus Obscuribacteraceae</taxon>
        <taxon>Candidatus Obscuribacter</taxon>
    </lineage>
</organism>
<reference evidence="2" key="1">
    <citation type="submission" date="2021-02" db="EMBL/GenBank/DDBJ databases">
        <title>Genome-Resolved Metagenomics of a Microbial Community Performing Photosynthetic Biological Nutrient Removal.</title>
        <authorList>
            <person name="Mcdaniel E.A."/>
        </authorList>
    </citation>
    <scope>NUCLEOTIDE SEQUENCE</scope>
    <source>
        <strain evidence="2">UWPOB_OBS1</strain>
    </source>
</reference>
<comment type="caution">
    <text evidence="2">The sequence shown here is derived from an EMBL/GenBank/DDBJ whole genome shotgun (WGS) entry which is preliminary data.</text>
</comment>
<feature type="compositionally biased region" description="Basic and acidic residues" evidence="1">
    <location>
        <begin position="220"/>
        <end position="235"/>
    </location>
</feature>
<dbReference type="EMBL" id="JAFLCK010000021">
    <property type="protein sequence ID" value="MBN8661502.1"/>
    <property type="molecule type" value="Genomic_DNA"/>
</dbReference>
<dbReference type="Proteomes" id="UP000664277">
    <property type="component" value="Unassembled WGS sequence"/>
</dbReference>
<protein>
    <submittedName>
        <fullName evidence="2">Uncharacterized protein</fullName>
    </submittedName>
</protein>
<evidence type="ECO:0000313" key="2">
    <source>
        <dbReference type="EMBL" id="MBN8661502.1"/>
    </source>
</evidence>
<gene>
    <name evidence="2" type="ORF">J0M35_14145</name>
</gene>
<proteinExistence type="predicted"/>
<feature type="compositionally biased region" description="Basic and acidic residues" evidence="1">
    <location>
        <begin position="257"/>
        <end position="275"/>
    </location>
</feature>